<evidence type="ECO:0008006" key="4">
    <source>
        <dbReference type="Google" id="ProtNLM"/>
    </source>
</evidence>
<dbReference type="Pfam" id="PF12385">
    <property type="entry name" value="Peptidase_C70"/>
    <property type="match status" value="1"/>
</dbReference>
<evidence type="ECO:0000313" key="2">
    <source>
        <dbReference type="EMBL" id="OPC78207.1"/>
    </source>
</evidence>
<dbReference type="Proteomes" id="UP000190037">
    <property type="component" value="Unassembled WGS sequence"/>
</dbReference>
<reference evidence="2 3" key="1">
    <citation type="submission" date="2017-03" db="EMBL/GenBank/DDBJ databases">
        <title>Draft genome sequence of Streptomyces scabrisporus NF3, endophyte isolated from Amphipterygium adstringens.</title>
        <authorList>
            <person name="Vazquez M."/>
            <person name="Ceapa C.D."/>
            <person name="Rodriguez Luna D."/>
            <person name="Sanchez Esquivel S."/>
        </authorList>
    </citation>
    <scope>NUCLEOTIDE SEQUENCE [LARGE SCALE GENOMIC DNA]</scope>
    <source>
        <strain evidence="2 3">NF3</strain>
    </source>
</reference>
<comment type="caution">
    <text evidence="2">The sequence shown here is derived from an EMBL/GenBank/DDBJ whole genome shotgun (WGS) entry which is preliminary data.</text>
</comment>
<dbReference type="OrthoDB" id="5148996at2"/>
<evidence type="ECO:0000313" key="3">
    <source>
        <dbReference type="Proteomes" id="UP000190037"/>
    </source>
</evidence>
<keyword evidence="3" id="KW-1185">Reference proteome</keyword>
<dbReference type="AlphaFoldDB" id="A0A1T3NMW8"/>
<accession>A0A1T3NMW8</accession>
<gene>
    <name evidence="2" type="ORF">B4N89_39155</name>
</gene>
<dbReference type="STRING" id="159449.B4N89_39155"/>
<sequence>MTLRNPGTVRSAANLPVTPSRRWKSVCAAVTAALCLAVPLAGTASAAPAGPSVAAPLKVAPGGPHAAYGARQLALTELTQVQNQWCWAATGLSVARYLGRGLNTSQNTFCDYARGLPTNYQCPNQPGELSDVQRAWSRLGMRPGRVAGTLSLGTVASSIDANSPIVVGIYWTAGGGHANVLYGYDADNGTLMYSDPWPSSQRYGEMDYNSYVSNYEFQWAESLYGEA</sequence>
<evidence type="ECO:0000256" key="1">
    <source>
        <dbReference type="SAM" id="SignalP"/>
    </source>
</evidence>
<dbReference type="InterPro" id="IPR022118">
    <property type="entry name" value="Peptidase_C70_AvrRpt2"/>
</dbReference>
<dbReference type="RefSeq" id="WP_078981303.1">
    <property type="nucleotide sequence ID" value="NZ_MWQN01000003.1"/>
</dbReference>
<organism evidence="2 3">
    <name type="scientific">Embleya scabrispora</name>
    <dbReference type="NCBI Taxonomy" id="159449"/>
    <lineage>
        <taxon>Bacteria</taxon>
        <taxon>Bacillati</taxon>
        <taxon>Actinomycetota</taxon>
        <taxon>Actinomycetes</taxon>
        <taxon>Kitasatosporales</taxon>
        <taxon>Streptomycetaceae</taxon>
        <taxon>Embleya</taxon>
    </lineage>
</organism>
<proteinExistence type="predicted"/>
<name>A0A1T3NMW8_9ACTN</name>
<dbReference type="Gene3D" id="3.90.70.10">
    <property type="entry name" value="Cysteine proteinases"/>
    <property type="match status" value="1"/>
</dbReference>
<feature type="signal peptide" evidence="1">
    <location>
        <begin position="1"/>
        <end position="46"/>
    </location>
</feature>
<dbReference type="EMBL" id="MWQN01000003">
    <property type="protein sequence ID" value="OPC78207.1"/>
    <property type="molecule type" value="Genomic_DNA"/>
</dbReference>
<keyword evidence="1" id="KW-0732">Signal</keyword>
<protein>
    <recommendedName>
        <fullName evidence="4">Peptidase C39-like domain-containing protein</fullName>
    </recommendedName>
</protein>
<feature type="chain" id="PRO_5013386706" description="Peptidase C39-like domain-containing protein" evidence="1">
    <location>
        <begin position="47"/>
        <end position="227"/>
    </location>
</feature>